<accession>A0A1T4R861</accession>
<feature type="transmembrane region" description="Helical" evidence="1">
    <location>
        <begin position="69"/>
        <end position="87"/>
    </location>
</feature>
<gene>
    <name evidence="2" type="ORF">SAMN02745202_02125</name>
</gene>
<name>A0A1T4R861_9BACT</name>
<proteinExistence type="predicted"/>
<dbReference type="STRING" id="28136.SAMN02745202_02125"/>
<sequence>MQKAAKNNALCCFFGSIINLLDATCRDFRQRLLISFYHERDVKLTHGGHSLLPFSRGNHACSRDGGCEAGMFFSFSFLFILLFIATYERSSVVPDQRSFLLFGLQNYL</sequence>
<evidence type="ECO:0000313" key="2">
    <source>
        <dbReference type="EMBL" id="SKA12133.1"/>
    </source>
</evidence>
<dbReference type="Proteomes" id="UP000190065">
    <property type="component" value="Unassembled WGS sequence"/>
</dbReference>
<evidence type="ECO:0000256" key="1">
    <source>
        <dbReference type="SAM" id="Phobius"/>
    </source>
</evidence>
<reference evidence="2 3" key="1">
    <citation type="submission" date="2017-02" db="EMBL/GenBank/DDBJ databases">
        <authorList>
            <person name="Peterson S.W."/>
        </authorList>
    </citation>
    <scope>NUCLEOTIDE SEQUENCE [LARGE SCALE GENOMIC DNA]</scope>
    <source>
        <strain evidence="2 3">ATCC 43324</strain>
    </source>
</reference>
<dbReference type="AlphaFoldDB" id="A0A1T4R861"/>
<evidence type="ECO:0000313" key="3">
    <source>
        <dbReference type="Proteomes" id="UP000190065"/>
    </source>
</evidence>
<keyword evidence="1" id="KW-0812">Transmembrane</keyword>
<dbReference type="EMBL" id="FUXK01000029">
    <property type="protein sequence ID" value="SKA12133.1"/>
    <property type="molecule type" value="Genomic_DNA"/>
</dbReference>
<keyword evidence="1" id="KW-1133">Transmembrane helix</keyword>
<organism evidence="2 3">
    <name type="scientific">Segatella oulorum</name>
    <dbReference type="NCBI Taxonomy" id="28136"/>
    <lineage>
        <taxon>Bacteria</taxon>
        <taxon>Pseudomonadati</taxon>
        <taxon>Bacteroidota</taxon>
        <taxon>Bacteroidia</taxon>
        <taxon>Bacteroidales</taxon>
        <taxon>Prevotellaceae</taxon>
        <taxon>Segatella</taxon>
    </lineage>
</organism>
<keyword evidence="1" id="KW-0472">Membrane</keyword>
<protein>
    <submittedName>
        <fullName evidence="2">Uncharacterized protein</fullName>
    </submittedName>
</protein>